<evidence type="ECO:0000313" key="4">
    <source>
        <dbReference type="EMBL" id="SEE90459.1"/>
    </source>
</evidence>
<dbReference type="EMBL" id="FNTX01000002">
    <property type="protein sequence ID" value="SEE90459.1"/>
    <property type="molecule type" value="Genomic_DNA"/>
</dbReference>
<name>A0A1H5MM75_9MICO</name>
<protein>
    <submittedName>
        <fullName evidence="4">LytR cell envelope-related transcriptional attenuator</fullName>
    </submittedName>
</protein>
<dbReference type="AlphaFoldDB" id="A0A1H5MM75"/>
<accession>A0A1H5MM75</accession>
<dbReference type="RefSeq" id="WP_089774274.1">
    <property type="nucleotide sequence ID" value="NZ_FNTX01000002.1"/>
</dbReference>
<evidence type="ECO:0000256" key="2">
    <source>
        <dbReference type="SAM" id="Phobius"/>
    </source>
</evidence>
<sequence length="204" mass="20998">MSTPAKARAARRRHLQQRQTVIFGTLITAMLVIGLAAGAVWVGILPSPVSIAISEPESTETGDAGPCPPEAATYVPLNEISANVLNGTSRSGLAASTSAELGDRGISVGRQDNAESPFAGVVRIVSGPEGLAAAYTAGVLFTDARIEVDSRTDETIDVILGSAYEALRSADEVDIDPAVEIPVPQGCEPLSTPESADTSPSAEE</sequence>
<organism evidence="4 5">
    <name type="scientific">Ruania alba</name>
    <dbReference type="NCBI Taxonomy" id="648782"/>
    <lineage>
        <taxon>Bacteria</taxon>
        <taxon>Bacillati</taxon>
        <taxon>Actinomycetota</taxon>
        <taxon>Actinomycetes</taxon>
        <taxon>Micrococcales</taxon>
        <taxon>Ruaniaceae</taxon>
        <taxon>Ruania</taxon>
    </lineage>
</organism>
<keyword evidence="2" id="KW-0812">Transmembrane</keyword>
<feature type="compositionally biased region" description="Polar residues" evidence="1">
    <location>
        <begin position="192"/>
        <end position="204"/>
    </location>
</feature>
<feature type="transmembrane region" description="Helical" evidence="2">
    <location>
        <begin position="21"/>
        <end position="44"/>
    </location>
</feature>
<reference evidence="5" key="1">
    <citation type="submission" date="2016-10" db="EMBL/GenBank/DDBJ databases">
        <authorList>
            <person name="Varghese N."/>
            <person name="Submissions S."/>
        </authorList>
    </citation>
    <scope>NUCLEOTIDE SEQUENCE [LARGE SCALE GENOMIC DNA]</scope>
    <source>
        <strain evidence="5">DSM 21368</strain>
    </source>
</reference>
<dbReference type="Pfam" id="PF13399">
    <property type="entry name" value="LytR_C"/>
    <property type="match status" value="1"/>
</dbReference>
<evidence type="ECO:0000256" key="1">
    <source>
        <dbReference type="SAM" id="MobiDB-lite"/>
    </source>
</evidence>
<feature type="region of interest" description="Disordered" evidence="1">
    <location>
        <begin position="181"/>
        <end position="204"/>
    </location>
</feature>
<proteinExistence type="predicted"/>
<evidence type="ECO:0000313" key="5">
    <source>
        <dbReference type="Proteomes" id="UP000199220"/>
    </source>
</evidence>
<keyword evidence="2" id="KW-0472">Membrane</keyword>
<dbReference type="STRING" id="648782.SAMN04488554_3494"/>
<keyword evidence="5" id="KW-1185">Reference proteome</keyword>
<dbReference type="OrthoDB" id="3267444at2"/>
<feature type="domain" description="LytR/CpsA/Psr regulator C-terminal" evidence="3">
    <location>
        <begin position="81"/>
        <end position="164"/>
    </location>
</feature>
<gene>
    <name evidence="4" type="ORF">SAMN04488554_3494</name>
</gene>
<keyword evidence="2" id="KW-1133">Transmembrane helix</keyword>
<dbReference type="Gene3D" id="3.30.70.2390">
    <property type="match status" value="1"/>
</dbReference>
<dbReference type="Proteomes" id="UP000199220">
    <property type="component" value="Unassembled WGS sequence"/>
</dbReference>
<dbReference type="InterPro" id="IPR027381">
    <property type="entry name" value="LytR/CpsA/Psr_C"/>
</dbReference>
<evidence type="ECO:0000259" key="3">
    <source>
        <dbReference type="Pfam" id="PF13399"/>
    </source>
</evidence>